<protein>
    <recommendedName>
        <fullName evidence="5">Rab escort protein 1</fullName>
    </recommendedName>
</protein>
<keyword evidence="4 5" id="KW-0963">Cytoplasm</keyword>
<dbReference type="PANTHER" id="PTHR11787">
    <property type="entry name" value="RAB GDP-DISSOCIATION INHIBITOR"/>
    <property type="match status" value="1"/>
</dbReference>
<dbReference type="PIRSF" id="PIRSF016550">
    <property type="entry name" value="Rab_ger_ger_transf_A_euk"/>
    <property type="match status" value="1"/>
</dbReference>
<keyword evidence="8" id="KW-1185">Reference proteome</keyword>
<organism evidence="7 8">
    <name type="scientific">Riccia sorocarpa</name>
    <dbReference type="NCBI Taxonomy" id="122646"/>
    <lineage>
        <taxon>Eukaryota</taxon>
        <taxon>Viridiplantae</taxon>
        <taxon>Streptophyta</taxon>
        <taxon>Embryophyta</taxon>
        <taxon>Marchantiophyta</taxon>
        <taxon>Marchantiopsida</taxon>
        <taxon>Marchantiidae</taxon>
        <taxon>Marchantiales</taxon>
        <taxon>Ricciaceae</taxon>
        <taxon>Riccia</taxon>
    </lineage>
</organism>
<evidence type="ECO:0000256" key="2">
    <source>
        <dbReference type="ARBA" id="ARBA00005593"/>
    </source>
</evidence>
<dbReference type="InterPro" id="IPR036188">
    <property type="entry name" value="FAD/NAD-bd_sf"/>
</dbReference>
<feature type="region of interest" description="Disordered" evidence="6">
    <location>
        <begin position="69"/>
        <end position="121"/>
    </location>
</feature>
<evidence type="ECO:0000256" key="4">
    <source>
        <dbReference type="ARBA" id="ARBA00022490"/>
    </source>
</evidence>
<gene>
    <name evidence="7" type="ORF">R1sor_001750</name>
</gene>
<evidence type="ECO:0000256" key="6">
    <source>
        <dbReference type="SAM" id="MobiDB-lite"/>
    </source>
</evidence>
<comment type="similarity">
    <text evidence="2 5">Belongs to the Rab GDI family.</text>
</comment>
<feature type="region of interest" description="Disordered" evidence="6">
    <location>
        <begin position="584"/>
        <end position="642"/>
    </location>
</feature>
<dbReference type="Gene3D" id="1.10.405.10">
    <property type="entry name" value="Guanine Nucleotide Dissociation Inhibitor, domain 1"/>
    <property type="match status" value="1"/>
</dbReference>
<keyword evidence="3 5" id="KW-0343">GTPase activation</keyword>
<evidence type="ECO:0000256" key="3">
    <source>
        <dbReference type="ARBA" id="ARBA00022468"/>
    </source>
</evidence>
<proteinExistence type="inferred from homology"/>
<comment type="subcellular location">
    <subcellularLocation>
        <location evidence="1 5">Cytoplasm</location>
    </subcellularLocation>
</comment>
<evidence type="ECO:0000313" key="8">
    <source>
        <dbReference type="Proteomes" id="UP001633002"/>
    </source>
</evidence>
<dbReference type="Gene3D" id="3.50.50.60">
    <property type="entry name" value="FAD/NAD(P)-binding domain"/>
    <property type="match status" value="1"/>
</dbReference>
<evidence type="ECO:0000256" key="5">
    <source>
        <dbReference type="PIRNR" id="PIRNR016550"/>
    </source>
</evidence>
<comment type="function">
    <text evidence="5">Substrate-binding subunit of the Rab geranylgeranyltransferase (GGTase) complex. Binds unprenylated Rab proteins.</text>
</comment>
<dbReference type="PRINTS" id="PR00891">
    <property type="entry name" value="RABGDIREP"/>
</dbReference>
<accession>A0ABD3GX69</accession>
<reference evidence="7 8" key="1">
    <citation type="submission" date="2024-09" db="EMBL/GenBank/DDBJ databases">
        <title>Chromosome-scale assembly of Riccia sorocarpa.</title>
        <authorList>
            <person name="Paukszto L."/>
        </authorList>
    </citation>
    <scope>NUCLEOTIDE SEQUENCE [LARGE SCALE GENOMIC DNA]</scope>
    <source>
        <strain evidence="7">LP-2024</strain>
        <tissue evidence="7">Aerial parts of the thallus</tissue>
    </source>
</reference>
<dbReference type="EMBL" id="JBJQOH010000006">
    <property type="protein sequence ID" value="KAL3683728.1"/>
    <property type="molecule type" value="Genomic_DNA"/>
</dbReference>
<dbReference type="InterPro" id="IPR001738">
    <property type="entry name" value="Rab_escort"/>
</dbReference>
<dbReference type="Proteomes" id="UP001633002">
    <property type="component" value="Unassembled WGS sequence"/>
</dbReference>
<dbReference type="PANTHER" id="PTHR11787:SF4">
    <property type="entry name" value="CHM, RAB ESCORT PROTEIN 1"/>
    <property type="match status" value="1"/>
</dbReference>
<sequence>MEFDGFIEPNSVDLIVLGTGFPESILAAAAANAGRSVLHLDHHDFYGAHWTSLTLPQFRTWAASGGRFDLPPLNPKEQDTDAAGDSQSSDKASPDSSVNQADGKDDKEAHNSSVQDPKEVGGLEALEVEYENDLYSDVQLKEVEGVDLGAARFYNLDLSGPRLSFCGSHLVNLLLRSGANNYVEFKGVDATYLWTGTELSAVPSSRADIFTDKSLSLSDKRFLMRFFRLVMDHANAEGGAIPKETLDSPFVEFMRLQNLPASMQSIILYAIALVDTDQSDESSPCRLTTEDGFRKLTLYLSSVGKFANAPTAFLYPLYGAGELPQAFCRSSAVNGALYVLRRPIKAVLVDKESCEYRGVQTLNGQYLYSKKLIMGPSVVPKRGPEDGLSSLAKEVSQTVEAPSNAASASGEAYSKIARYICVTDKSLFEGQTTLLVIFPPKTISLNQSAVVRAMQLSNAAAVCPDGKYLLQLSTLCSNAADGQEILKAAVDILLTRPREEKSVPAETSEKLSSSEPKILWSVSFKQALQTDSKKLARLGIAVCDLPNGALDCESVLTATEKIFTDFFPDTEFFKKVAPPPEEFEELEDEVEALALEEQKTTSESTAKPEPAKEGNLEQQKVEGEAVSEAEEKPKPVEADSTS</sequence>
<dbReference type="Pfam" id="PF00996">
    <property type="entry name" value="GDI"/>
    <property type="match status" value="2"/>
</dbReference>
<dbReference type="SUPFAM" id="SSF51905">
    <property type="entry name" value="FAD/NAD(P)-binding domain"/>
    <property type="match status" value="1"/>
</dbReference>
<dbReference type="GO" id="GO:0005096">
    <property type="term" value="F:GTPase activator activity"/>
    <property type="evidence" value="ECO:0007669"/>
    <property type="project" value="UniProtKB-UniRule"/>
</dbReference>
<evidence type="ECO:0000256" key="1">
    <source>
        <dbReference type="ARBA" id="ARBA00004496"/>
    </source>
</evidence>
<evidence type="ECO:0000313" key="7">
    <source>
        <dbReference type="EMBL" id="KAL3683728.1"/>
    </source>
</evidence>
<feature type="compositionally biased region" description="Basic and acidic residues" evidence="6">
    <location>
        <begin position="102"/>
        <end position="121"/>
    </location>
</feature>
<comment type="caution">
    <text evidence="7">The sequence shown here is derived from an EMBL/GenBank/DDBJ whole genome shotgun (WGS) entry which is preliminary data.</text>
</comment>
<feature type="compositionally biased region" description="Basic and acidic residues" evidence="6">
    <location>
        <begin position="609"/>
        <end position="642"/>
    </location>
</feature>
<feature type="compositionally biased region" description="Low complexity" evidence="6">
    <location>
        <begin position="85"/>
        <end position="97"/>
    </location>
</feature>
<name>A0ABD3GX69_9MARC</name>
<dbReference type="AlphaFoldDB" id="A0ABD3GX69"/>
<dbReference type="InterPro" id="IPR018203">
    <property type="entry name" value="GDP_dissociation_inhibitor"/>
</dbReference>
<dbReference type="GO" id="GO:0005968">
    <property type="term" value="C:Rab-protein geranylgeranyltransferase complex"/>
    <property type="evidence" value="ECO:0007669"/>
    <property type="project" value="UniProtKB-UniRule"/>
</dbReference>
<dbReference type="GO" id="GO:0007264">
    <property type="term" value="P:small GTPase-mediated signal transduction"/>
    <property type="evidence" value="ECO:0007669"/>
    <property type="project" value="UniProtKB-UniRule"/>
</dbReference>
<dbReference type="Gene3D" id="3.30.519.10">
    <property type="entry name" value="Guanine Nucleotide Dissociation Inhibitor, domain 2"/>
    <property type="match status" value="1"/>
</dbReference>
<dbReference type="SUPFAM" id="SSF54373">
    <property type="entry name" value="FAD-linked reductases, C-terminal domain"/>
    <property type="match status" value="1"/>
</dbReference>